<evidence type="ECO:0000256" key="1">
    <source>
        <dbReference type="SAM" id="MobiDB-lite"/>
    </source>
</evidence>
<gene>
    <name evidence="3" type="ORF">CMC5_065270</name>
</gene>
<dbReference type="Gene3D" id="3.30.420.40">
    <property type="match status" value="2"/>
</dbReference>
<dbReference type="PANTHER" id="PTHR11735">
    <property type="entry name" value="TRNA N6-ADENOSINE THREONYLCARBAMOYLTRANSFERASE"/>
    <property type="match status" value="1"/>
</dbReference>
<dbReference type="RefSeq" id="WP_050433956.1">
    <property type="nucleotide sequence ID" value="NZ_CP012159.1"/>
</dbReference>
<dbReference type="AlphaFoldDB" id="A0A0K1EN71"/>
<dbReference type="Pfam" id="PF00814">
    <property type="entry name" value="TsaD"/>
    <property type="match status" value="1"/>
</dbReference>
<dbReference type="GO" id="GO:0005829">
    <property type="term" value="C:cytosol"/>
    <property type="evidence" value="ECO:0007669"/>
    <property type="project" value="TreeGrafter"/>
</dbReference>
<feature type="region of interest" description="Disordered" evidence="1">
    <location>
        <begin position="216"/>
        <end position="237"/>
    </location>
</feature>
<name>A0A0K1EN71_CHOCO</name>
<protein>
    <submittedName>
        <fullName evidence="3">Peptidase</fullName>
        <ecNumber evidence="3">3.4.21.53</ecNumber>
    </submittedName>
</protein>
<dbReference type="GO" id="GO:0002949">
    <property type="term" value="P:tRNA threonylcarbamoyladenosine modification"/>
    <property type="evidence" value="ECO:0007669"/>
    <property type="project" value="InterPro"/>
</dbReference>
<keyword evidence="4" id="KW-1185">Reference proteome</keyword>
<evidence type="ECO:0000313" key="3">
    <source>
        <dbReference type="EMBL" id="AKT42304.1"/>
    </source>
</evidence>
<dbReference type="InterPro" id="IPR043129">
    <property type="entry name" value="ATPase_NBD"/>
</dbReference>
<dbReference type="OrthoDB" id="9809995at2"/>
<dbReference type="STRING" id="52.CMC5_065270"/>
<feature type="domain" description="Gcp-like" evidence="2">
    <location>
        <begin position="34"/>
        <end position="134"/>
    </location>
</feature>
<dbReference type="InterPro" id="IPR000905">
    <property type="entry name" value="Gcp-like_dom"/>
</dbReference>
<dbReference type="CDD" id="cd24032">
    <property type="entry name" value="ASKHA_NBD_TsaB"/>
    <property type="match status" value="1"/>
</dbReference>
<evidence type="ECO:0000259" key="2">
    <source>
        <dbReference type="Pfam" id="PF00814"/>
    </source>
</evidence>
<proteinExistence type="predicted"/>
<dbReference type="NCBIfam" id="TIGR03725">
    <property type="entry name" value="T6A_YeaZ"/>
    <property type="match status" value="1"/>
</dbReference>
<keyword evidence="3" id="KW-0378">Hydrolase</keyword>
<dbReference type="EC" id="3.4.21.53" evidence="3"/>
<dbReference type="GO" id="GO:0004252">
    <property type="term" value="F:serine-type endopeptidase activity"/>
    <property type="evidence" value="ECO:0007669"/>
    <property type="project" value="UniProtKB-EC"/>
</dbReference>
<dbReference type="PATRIC" id="fig|52.7.peg.7176"/>
<dbReference type="SUPFAM" id="SSF53067">
    <property type="entry name" value="Actin-like ATPase domain"/>
    <property type="match status" value="2"/>
</dbReference>
<organism evidence="3 4">
    <name type="scientific">Chondromyces crocatus</name>
    <dbReference type="NCBI Taxonomy" id="52"/>
    <lineage>
        <taxon>Bacteria</taxon>
        <taxon>Pseudomonadati</taxon>
        <taxon>Myxococcota</taxon>
        <taxon>Polyangia</taxon>
        <taxon>Polyangiales</taxon>
        <taxon>Polyangiaceae</taxon>
        <taxon>Chondromyces</taxon>
    </lineage>
</organism>
<dbReference type="InterPro" id="IPR022496">
    <property type="entry name" value="T6A_TsaB"/>
</dbReference>
<evidence type="ECO:0000313" key="4">
    <source>
        <dbReference type="Proteomes" id="UP000067626"/>
    </source>
</evidence>
<sequence length="237" mass="24477">MKLLALSTSTPRGSAALLDGEHVLAAATYDDLQGHAERIFSAVEQALRDASASRADLEALACDIGPGSFTGVRVGVATIKGIALALGSPAVGISSLDAMAAAAFDTAAAPGDLVVPMIDAKKGELFLAAYDALDAPLRMVPRHLPREDVPALLAQLATGARLIIAGAVAEEIPALRPHLVRGEGMDLPHATWIGRLAARRLAANPGARDEHDAATIEPLYVRAPDAKPAQPGYAPPR</sequence>
<reference evidence="3 4" key="1">
    <citation type="submission" date="2015-07" db="EMBL/GenBank/DDBJ databases">
        <title>Genome analysis of myxobacterium Chondromyces crocatus Cm c5 reveals a high potential for natural compound synthesis and the genetic basis for the loss of fruiting body formation.</title>
        <authorList>
            <person name="Zaburannyi N."/>
            <person name="Bunk B."/>
            <person name="Maier J."/>
            <person name="Overmann J."/>
            <person name="Mueller R."/>
        </authorList>
    </citation>
    <scope>NUCLEOTIDE SEQUENCE [LARGE SCALE GENOMIC DNA]</scope>
    <source>
        <strain evidence="3 4">Cm c5</strain>
    </source>
</reference>
<dbReference type="PANTHER" id="PTHR11735:SF11">
    <property type="entry name" value="TRNA THREONYLCARBAMOYLADENOSINE BIOSYNTHESIS PROTEIN TSAB"/>
    <property type="match status" value="1"/>
</dbReference>
<accession>A0A0K1EN71</accession>
<dbReference type="Proteomes" id="UP000067626">
    <property type="component" value="Chromosome"/>
</dbReference>
<dbReference type="KEGG" id="ccro:CMC5_065270"/>
<dbReference type="EMBL" id="CP012159">
    <property type="protein sequence ID" value="AKT42304.1"/>
    <property type="molecule type" value="Genomic_DNA"/>
</dbReference>